<gene>
    <name evidence="1" type="ORF">D7V94_01065</name>
</gene>
<keyword evidence="2" id="KW-1185">Reference proteome</keyword>
<dbReference type="AlphaFoldDB" id="A0A3A9AS16"/>
<accession>A0A3A9AS16</accession>
<evidence type="ECO:0000313" key="2">
    <source>
        <dbReference type="Proteomes" id="UP000280696"/>
    </source>
</evidence>
<evidence type="ECO:0000313" key="1">
    <source>
        <dbReference type="EMBL" id="RKI94197.1"/>
    </source>
</evidence>
<proteinExistence type="predicted"/>
<dbReference type="EMBL" id="RAYQ01000001">
    <property type="protein sequence ID" value="RKI94197.1"/>
    <property type="molecule type" value="Genomic_DNA"/>
</dbReference>
<sequence>MERQSQLQSPLFRRQAGDWGKFGTGWSQPVRAVPYLAVLAQTDFEFPVLILPGQDFLLESVL</sequence>
<reference evidence="1 2" key="1">
    <citation type="submission" date="2018-09" db="EMBL/GenBank/DDBJ databases">
        <title>Murine metabolic-syndrome-specific gut microbial biobank.</title>
        <authorList>
            <person name="Liu C."/>
        </authorList>
    </citation>
    <scope>NUCLEOTIDE SEQUENCE [LARGE SCALE GENOMIC DNA]</scope>
    <source>
        <strain evidence="1 2">0.1xD8-82</strain>
    </source>
</reference>
<name>A0A3A9AS16_9FIRM</name>
<comment type="caution">
    <text evidence="1">The sequence shown here is derived from an EMBL/GenBank/DDBJ whole genome shotgun (WGS) entry which is preliminary data.</text>
</comment>
<organism evidence="1 2">
    <name type="scientific">Parablautia intestinalis</name>
    <dbReference type="NCBI Taxonomy" id="2320100"/>
    <lineage>
        <taxon>Bacteria</taxon>
        <taxon>Bacillati</taxon>
        <taxon>Bacillota</taxon>
        <taxon>Clostridia</taxon>
        <taxon>Lachnospirales</taxon>
        <taxon>Lachnospiraceae</taxon>
        <taxon>Parablautia</taxon>
    </lineage>
</organism>
<protein>
    <submittedName>
        <fullName evidence="1">Uncharacterized protein</fullName>
    </submittedName>
</protein>
<dbReference type="Proteomes" id="UP000280696">
    <property type="component" value="Unassembled WGS sequence"/>
</dbReference>